<feature type="transmembrane region" description="Helical" evidence="17">
    <location>
        <begin position="220"/>
        <end position="241"/>
    </location>
</feature>
<dbReference type="PANTHER" id="PTHR30622:SF4">
    <property type="entry name" value="UNDECAPRENYL-DIPHOSPHATASE"/>
    <property type="match status" value="1"/>
</dbReference>
<feature type="transmembrane region" description="Helical" evidence="17">
    <location>
        <begin position="118"/>
        <end position="137"/>
    </location>
</feature>
<feature type="transmembrane region" description="Helical" evidence="17">
    <location>
        <begin position="253"/>
        <end position="272"/>
    </location>
</feature>
<dbReference type="RefSeq" id="WP_342024725.1">
    <property type="nucleotide sequence ID" value="NZ_CP151657.1"/>
</dbReference>
<organism evidence="18 19">
    <name type="scientific">Arthrobacter citreus</name>
    <dbReference type="NCBI Taxonomy" id="1670"/>
    <lineage>
        <taxon>Bacteria</taxon>
        <taxon>Bacillati</taxon>
        <taxon>Actinomycetota</taxon>
        <taxon>Actinomycetes</taxon>
        <taxon>Micrococcales</taxon>
        <taxon>Micrococcaceae</taxon>
        <taxon>Arthrobacter</taxon>
    </lineage>
</organism>
<evidence type="ECO:0000256" key="6">
    <source>
        <dbReference type="ARBA" id="ARBA00022692"/>
    </source>
</evidence>
<evidence type="ECO:0000313" key="19">
    <source>
        <dbReference type="Proteomes" id="UP001448858"/>
    </source>
</evidence>
<evidence type="ECO:0000256" key="16">
    <source>
        <dbReference type="ARBA" id="ARBA00047594"/>
    </source>
</evidence>
<evidence type="ECO:0000256" key="3">
    <source>
        <dbReference type="ARBA" id="ARBA00012374"/>
    </source>
</evidence>
<evidence type="ECO:0000313" key="18">
    <source>
        <dbReference type="EMBL" id="WZP17128.1"/>
    </source>
</evidence>
<evidence type="ECO:0000256" key="9">
    <source>
        <dbReference type="ARBA" id="ARBA00022984"/>
    </source>
</evidence>
<dbReference type="NCBIfam" id="TIGR00753">
    <property type="entry name" value="undec_PP_bacA"/>
    <property type="match status" value="1"/>
</dbReference>
<feature type="transmembrane region" description="Helical" evidence="17">
    <location>
        <begin position="187"/>
        <end position="208"/>
    </location>
</feature>
<dbReference type="GO" id="GO:0050380">
    <property type="term" value="F:undecaprenyl-diphosphatase activity"/>
    <property type="evidence" value="ECO:0007669"/>
    <property type="project" value="UniProtKB-EC"/>
</dbReference>
<evidence type="ECO:0000256" key="8">
    <source>
        <dbReference type="ARBA" id="ARBA00022960"/>
    </source>
</evidence>
<keyword evidence="7 17" id="KW-0378">Hydrolase</keyword>
<feature type="transmembrane region" description="Helical" evidence="17">
    <location>
        <begin position="149"/>
        <end position="167"/>
    </location>
</feature>
<accession>A0ABZ2ZY51</accession>
<evidence type="ECO:0000256" key="13">
    <source>
        <dbReference type="ARBA" id="ARBA00023316"/>
    </source>
</evidence>
<keyword evidence="8 17" id="KW-0133">Cell shape</keyword>
<keyword evidence="9 17" id="KW-0573">Peptidoglycan synthesis</keyword>
<keyword evidence="13 17" id="KW-0961">Cell wall biogenesis/degradation</keyword>
<dbReference type="EC" id="3.6.1.27" evidence="3 17"/>
<evidence type="ECO:0000256" key="1">
    <source>
        <dbReference type="ARBA" id="ARBA00004651"/>
    </source>
</evidence>
<keyword evidence="12 17" id="KW-0046">Antibiotic resistance</keyword>
<dbReference type="PANTHER" id="PTHR30622">
    <property type="entry name" value="UNDECAPRENYL-DIPHOSPHATASE"/>
    <property type="match status" value="1"/>
</dbReference>
<comment type="function">
    <text evidence="17">Catalyzes the dephosphorylation of undecaprenyl diphosphate (UPP). Confers resistance to bacitracin.</text>
</comment>
<evidence type="ECO:0000256" key="17">
    <source>
        <dbReference type="HAMAP-Rule" id="MF_01006"/>
    </source>
</evidence>
<comment type="catalytic activity">
    <reaction evidence="16 17">
        <text>di-trans,octa-cis-undecaprenyl diphosphate + H2O = di-trans,octa-cis-undecaprenyl phosphate + phosphate + H(+)</text>
        <dbReference type="Rhea" id="RHEA:28094"/>
        <dbReference type="ChEBI" id="CHEBI:15377"/>
        <dbReference type="ChEBI" id="CHEBI:15378"/>
        <dbReference type="ChEBI" id="CHEBI:43474"/>
        <dbReference type="ChEBI" id="CHEBI:58405"/>
        <dbReference type="ChEBI" id="CHEBI:60392"/>
        <dbReference type="EC" id="3.6.1.27"/>
    </reaction>
</comment>
<evidence type="ECO:0000256" key="11">
    <source>
        <dbReference type="ARBA" id="ARBA00023136"/>
    </source>
</evidence>
<evidence type="ECO:0000256" key="10">
    <source>
        <dbReference type="ARBA" id="ARBA00022989"/>
    </source>
</evidence>
<proteinExistence type="inferred from homology"/>
<protein>
    <recommendedName>
        <fullName evidence="4 17">Undecaprenyl-diphosphatase</fullName>
        <ecNumber evidence="3 17">3.6.1.27</ecNumber>
    </recommendedName>
    <alternativeName>
        <fullName evidence="15 17">Bacitracin resistance protein</fullName>
    </alternativeName>
    <alternativeName>
        <fullName evidence="14 17">Undecaprenyl pyrophosphate phosphatase</fullName>
    </alternativeName>
</protein>
<keyword evidence="5 17" id="KW-1003">Cell membrane</keyword>
<dbReference type="NCBIfam" id="NF001392">
    <property type="entry name" value="PRK00281.2-1"/>
    <property type="match status" value="1"/>
</dbReference>
<dbReference type="EMBL" id="CP151657">
    <property type="protein sequence ID" value="WZP17128.1"/>
    <property type="molecule type" value="Genomic_DNA"/>
</dbReference>
<keyword evidence="10 17" id="KW-1133">Transmembrane helix</keyword>
<reference evidence="18 19" key="1">
    <citation type="submission" date="2024-04" db="EMBL/GenBank/DDBJ databases">
        <title>Arthrobacter sp. from Plains bison fecal sample.</title>
        <authorList>
            <person name="Ruzzini A."/>
        </authorList>
    </citation>
    <scope>NUCLEOTIDE SEQUENCE [LARGE SCALE GENOMIC DNA]</scope>
    <source>
        <strain evidence="18 19">EINP1</strain>
    </source>
</reference>
<keyword evidence="19" id="KW-1185">Reference proteome</keyword>
<evidence type="ECO:0000256" key="7">
    <source>
        <dbReference type="ARBA" id="ARBA00022801"/>
    </source>
</evidence>
<comment type="miscellaneous">
    <text evidence="17">Bacitracin is thought to be involved in the inhibition of peptidoglycan synthesis by sequestering undecaprenyl diphosphate, thereby reducing the pool of lipid carrier available.</text>
</comment>
<dbReference type="HAMAP" id="MF_01006">
    <property type="entry name" value="Undec_diphosphatase"/>
    <property type="match status" value="1"/>
</dbReference>
<evidence type="ECO:0000256" key="14">
    <source>
        <dbReference type="ARBA" id="ARBA00032707"/>
    </source>
</evidence>
<evidence type="ECO:0000256" key="15">
    <source>
        <dbReference type="ARBA" id="ARBA00032932"/>
    </source>
</evidence>
<feature type="transmembrane region" description="Helical" evidence="17">
    <location>
        <begin position="88"/>
        <end position="106"/>
    </location>
</feature>
<gene>
    <name evidence="17" type="primary">uppP</name>
    <name evidence="18" type="ORF">AAE021_06100</name>
</gene>
<dbReference type="InterPro" id="IPR003824">
    <property type="entry name" value="UppP"/>
</dbReference>
<evidence type="ECO:0000256" key="2">
    <source>
        <dbReference type="ARBA" id="ARBA00010621"/>
    </source>
</evidence>
<keyword evidence="11 17" id="KW-0472">Membrane</keyword>
<name>A0ABZ2ZY51_9MICC</name>
<dbReference type="Pfam" id="PF02673">
    <property type="entry name" value="BacA"/>
    <property type="match status" value="1"/>
</dbReference>
<evidence type="ECO:0000256" key="4">
    <source>
        <dbReference type="ARBA" id="ARBA00021581"/>
    </source>
</evidence>
<comment type="subcellular location">
    <subcellularLocation>
        <location evidence="1 17">Cell membrane</location>
        <topology evidence="1 17">Multi-pass membrane protein</topology>
    </subcellularLocation>
</comment>
<keyword evidence="6 17" id="KW-0812">Transmembrane</keyword>
<comment type="similarity">
    <text evidence="2 17">Belongs to the UppP family.</text>
</comment>
<sequence>MNWFEALFLGLIQGLTEFLPISSSAHLRVVGELLPGAQDPGAAFTAITQLGTETAVAVYFWKDIVRIIKAWIGSLAGRVPRSDPDARMGWLIIIGTLPIVVLGLLFQDQIESTFRSLWIVATMLIVFGVILAVADAVGKQQRTLDKLTYKHGILYGFAQALALIPGVSRSGGTITAGLFMGYTREAAARYAFLLAIPAVFGSGLFQLVKSLDEPMVYGGWETAGATLVAFIVGFIIIGWFLKYVSTRGYGLFVWYRILLGVVIYLLLGFGVLNA</sequence>
<evidence type="ECO:0000256" key="5">
    <source>
        <dbReference type="ARBA" id="ARBA00022475"/>
    </source>
</evidence>
<dbReference type="Proteomes" id="UP001448858">
    <property type="component" value="Chromosome"/>
</dbReference>
<evidence type="ECO:0000256" key="12">
    <source>
        <dbReference type="ARBA" id="ARBA00023251"/>
    </source>
</evidence>